<reference evidence="1" key="1">
    <citation type="submission" date="2013-12" db="EMBL/GenBank/DDBJ databases">
        <title>The Genome Sequence of Aphanomyces astaci APO3.</title>
        <authorList>
            <consortium name="The Broad Institute Genomics Platform"/>
            <person name="Russ C."/>
            <person name="Tyler B."/>
            <person name="van West P."/>
            <person name="Dieguez-Uribeondo J."/>
            <person name="Young S.K."/>
            <person name="Zeng Q."/>
            <person name="Gargeya S."/>
            <person name="Fitzgerald M."/>
            <person name="Abouelleil A."/>
            <person name="Alvarado L."/>
            <person name="Chapman S.B."/>
            <person name="Gainer-Dewar J."/>
            <person name="Goldberg J."/>
            <person name="Griggs A."/>
            <person name="Gujja S."/>
            <person name="Hansen M."/>
            <person name="Howarth C."/>
            <person name="Imamovic A."/>
            <person name="Ireland A."/>
            <person name="Larimer J."/>
            <person name="McCowan C."/>
            <person name="Murphy C."/>
            <person name="Pearson M."/>
            <person name="Poon T.W."/>
            <person name="Priest M."/>
            <person name="Roberts A."/>
            <person name="Saif S."/>
            <person name="Shea T."/>
            <person name="Sykes S."/>
            <person name="Wortman J."/>
            <person name="Nusbaum C."/>
            <person name="Birren B."/>
        </authorList>
    </citation>
    <scope>NUCLEOTIDE SEQUENCE [LARGE SCALE GENOMIC DNA]</scope>
    <source>
        <strain evidence="1">APO3</strain>
    </source>
</reference>
<protein>
    <submittedName>
        <fullName evidence="1">Uncharacterized protein</fullName>
    </submittedName>
</protein>
<dbReference type="GeneID" id="20813262"/>
<accession>W4G4G9</accession>
<dbReference type="RefSeq" id="XP_009836462.1">
    <property type="nucleotide sequence ID" value="XM_009838160.1"/>
</dbReference>
<evidence type="ECO:0000313" key="1">
    <source>
        <dbReference type="EMBL" id="ETV73949.1"/>
    </source>
</evidence>
<dbReference type="EMBL" id="KI913146">
    <property type="protein sequence ID" value="ETV73949.1"/>
    <property type="molecule type" value="Genomic_DNA"/>
</dbReference>
<dbReference type="AlphaFoldDB" id="W4G4G9"/>
<dbReference type="VEuPathDB" id="FungiDB:H257_11266"/>
<name>W4G4G9_APHAT</name>
<sequence>MKRLVASIAQRYHSVLMANVGYLNARPTRYLQVKSWPIFVGNLLCPIIGRGTLVYQGFAEMMGRQVRYGEGYQSNFSPFKDTILLAAMASALASGDNPTLCYLITRRLLPQTRTDKKRSSLLLSSAAKYLFEQSHWIHHEIYYMDPASALFSGLVMLRWSESLYVMDINLWRLLTFERGCRRHATSTYLQLAIPHVE</sequence>
<proteinExistence type="predicted"/>
<organism evidence="1">
    <name type="scientific">Aphanomyces astaci</name>
    <name type="common">Crayfish plague agent</name>
    <dbReference type="NCBI Taxonomy" id="112090"/>
    <lineage>
        <taxon>Eukaryota</taxon>
        <taxon>Sar</taxon>
        <taxon>Stramenopiles</taxon>
        <taxon>Oomycota</taxon>
        <taxon>Saprolegniomycetes</taxon>
        <taxon>Saprolegniales</taxon>
        <taxon>Verrucalvaceae</taxon>
        <taxon>Aphanomyces</taxon>
    </lineage>
</organism>
<gene>
    <name evidence="1" type="ORF">H257_11266</name>
</gene>